<dbReference type="FunFam" id="2.20.28.10:FF:000003">
    <property type="entry name" value="DNA helicase"/>
    <property type="match status" value="1"/>
</dbReference>
<dbReference type="AlphaFoldDB" id="A0A9W7XPL8"/>
<dbReference type="PANTHER" id="PTHR11630">
    <property type="entry name" value="DNA REPLICATION LICENSING FACTOR MCM FAMILY MEMBER"/>
    <property type="match status" value="1"/>
</dbReference>
<dbReference type="CDD" id="cd17759">
    <property type="entry name" value="MCM8"/>
    <property type="match status" value="1"/>
</dbReference>
<evidence type="ECO:0000313" key="15">
    <source>
        <dbReference type="EMBL" id="KAJ1647776.1"/>
    </source>
</evidence>
<dbReference type="Proteomes" id="UP001145021">
    <property type="component" value="Unassembled WGS sequence"/>
</dbReference>
<dbReference type="SMART" id="SM00350">
    <property type="entry name" value="MCM"/>
    <property type="match status" value="1"/>
</dbReference>
<dbReference type="GO" id="GO:0006279">
    <property type="term" value="P:premeiotic DNA replication"/>
    <property type="evidence" value="ECO:0007669"/>
    <property type="project" value="UniProtKB-ARBA"/>
</dbReference>
<dbReference type="InterPro" id="IPR031327">
    <property type="entry name" value="MCM"/>
</dbReference>
<reference evidence="15" key="1">
    <citation type="submission" date="2022-07" db="EMBL/GenBank/DDBJ databases">
        <title>Phylogenomic reconstructions and comparative analyses of Kickxellomycotina fungi.</title>
        <authorList>
            <person name="Reynolds N.K."/>
            <person name="Stajich J.E."/>
            <person name="Barry K."/>
            <person name="Grigoriev I.V."/>
            <person name="Crous P."/>
            <person name="Smith M.E."/>
        </authorList>
    </citation>
    <scope>NUCLEOTIDE SEQUENCE</scope>
    <source>
        <strain evidence="15">NBRC 105413</strain>
    </source>
</reference>
<evidence type="ECO:0000256" key="12">
    <source>
        <dbReference type="RuleBase" id="RU004070"/>
    </source>
</evidence>
<dbReference type="EMBL" id="JANBOH010000020">
    <property type="protein sequence ID" value="KAJ1647776.1"/>
    <property type="molecule type" value="Genomic_DNA"/>
</dbReference>
<dbReference type="GO" id="GO:0003697">
    <property type="term" value="F:single-stranded DNA binding"/>
    <property type="evidence" value="ECO:0007669"/>
    <property type="project" value="TreeGrafter"/>
</dbReference>
<dbReference type="GO" id="GO:0005524">
    <property type="term" value="F:ATP binding"/>
    <property type="evidence" value="ECO:0007669"/>
    <property type="project" value="UniProtKB-KW"/>
</dbReference>
<dbReference type="GO" id="GO:0043596">
    <property type="term" value="C:nuclear replication fork"/>
    <property type="evidence" value="ECO:0007669"/>
    <property type="project" value="UniProtKB-ARBA"/>
</dbReference>
<keyword evidence="7" id="KW-0347">Helicase</keyword>
<keyword evidence="10" id="KW-0539">Nucleus</keyword>
<dbReference type="Gene3D" id="2.40.50.140">
    <property type="entry name" value="Nucleic acid-binding proteins"/>
    <property type="match status" value="1"/>
</dbReference>
<evidence type="ECO:0000256" key="11">
    <source>
        <dbReference type="ARBA" id="ARBA00042306"/>
    </source>
</evidence>
<dbReference type="Pfam" id="PF25051">
    <property type="entry name" value="WHD_MCM8"/>
    <property type="match status" value="1"/>
</dbReference>
<gene>
    <name evidence="15" type="ORF">LPJ64_000876</name>
</gene>
<dbReference type="GO" id="GO:0042555">
    <property type="term" value="C:MCM complex"/>
    <property type="evidence" value="ECO:0007669"/>
    <property type="project" value="UniProtKB-ARBA"/>
</dbReference>
<dbReference type="GO" id="GO:0005656">
    <property type="term" value="C:nuclear pre-replicative complex"/>
    <property type="evidence" value="ECO:0007669"/>
    <property type="project" value="UniProtKB-ARBA"/>
</dbReference>
<dbReference type="Gene3D" id="3.40.50.300">
    <property type="entry name" value="P-loop containing nucleotide triphosphate hydrolases"/>
    <property type="match status" value="1"/>
</dbReference>
<dbReference type="SMART" id="SM00382">
    <property type="entry name" value="AAA"/>
    <property type="match status" value="1"/>
</dbReference>
<dbReference type="Gene3D" id="2.20.28.10">
    <property type="match status" value="1"/>
</dbReference>
<proteinExistence type="inferred from homology"/>
<dbReference type="Pfam" id="PF17207">
    <property type="entry name" value="MCM_OB"/>
    <property type="match status" value="1"/>
</dbReference>
<keyword evidence="5 12" id="KW-0547">Nucleotide-binding</keyword>
<evidence type="ECO:0000256" key="5">
    <source>
        <dbReference type="ARBA" id="ARBA00022741"/>
    </source>
</evidence>
<dbReference type="Pfam" id="PF00493">
    <property type="entry name" value="MCM"/>
    <property type="match status" value="1"/>
</dbReference>
<dbReference type="InterPro" id="IPR041562">
    <property type="entry name" value="MCM_lid"/>
</dbReference>
<dbReference type="CDD" id="cd22247">
    <property type="entry name" value="MCM8_WHD"/>
    <property type="match status" value="1"/>
</dbReference>
<evidence type="ECO:0000256" key="13">
    <source>
        <dbReference type="SAM" id="MobiDB-lite"/>
    </source>
</evidence>
<organism evidence="15 16">
    <name type="scientific">Coemansia asiatica</name>
    <dbReference type="NCBI Taxonomy" id="1052880"/>
    <lineage>
        <taxon>Eukaryota</taxon>
        <taxon>Fungi</taxon>
        <taxon>Fungi incertae sedis</taxon>
        <taxon>Zoopagomycota</taxon>
        <taxon>Kickxellomycotina</taxon>
        <taxon>Kickxellomycetes</taxon>
        <taxon>Kickxellales</taxon>
        <taxon>Kickxellaceae</taxon>
        <taxon>Coemansia</taxon>
    </lineage>
</organism>
<keyword evidence="9 12" id="KW-0238">DNA-binding</keyword>
<comment type="subcellular location">
    <subcellularLocation>
        <location evidence="1">Nucleus</location>
    </subcellularLocation>
</comment>
<dbReference type="PRINTS" id="PR01657">
    <property type="entry name" value="MCMFAMILY"/>
</dbReference>
<dbReference type="PROSITE" id="PS50051">
    <property type="entry name" value="MCM_2"/>
    <property type="match status" value="1"/>
</dbReference>
<evidence type="ECO:0000256" key="8">
    <source>
        <dbReference type="ARBA" id="ARBA00022840"/>
    </source>
</evidence>
<accession>A0A9W7XPL8</accession>
<dbReference type="GO" id="GO:0031261">
    <property type="term" value="C:DNA replication preinitiation complex"/>
    <property type="evidence" value="ECO:0007669"/>
    <property type="project" value="UniProtKB-ARBA"/>
</dbReference>
<keyword evidence="16" id="KW-1185">Reference proteome</keyword>
<evidence type="ECO:0000313" key="16">
    <source>
        <dbReference type="Proteomes" id="UP001145021"/>
    </source>
</evidence>
<evidence type="ECO:0000256" key="9">
    <source>
        <dbReference type="ARBA" id="ARBA00023125"/>
    </source>
</evidence>
<comment type="similarity">
    <text evidence="2 12">Belongs to the MCM family.</text>
</comment>
<dbReference type="PANTHER" id="PTHR11630:SF47">
    <property type="entry name" value="DNA HELICASE MCM8"/>
    <property type="match status" value="1"/>
</dbReference>
<dbReference type="InterPro" id="IPR001208">
    <property type="entry name" value="MCM_dom"/>
</dbReference>
<feature type="domain" description="MCM C-terminal AAA(+) ATPase" evidence="14">
    <location>
        <begin position="360"/>
        <end position="568"/>
    </location>
</feature>
<name>A0A9W7XPL8_9FUNG</name>
<dbReference type="GO" id="GO:0016787">
    <property type="term" value="F:hydrolase activity"/>
    <property type="evidence" value="ECO:0007669"/>
    <property type="project" value="UniProtKB-KW"/>
</dbReference>
<dbReference type="GO" id="GO:0097373">
    <property type="term" value="C:MCM core complex"/>
    <property type="evidence" value="ECO:0007669"/>
    <property type="project" value="UniProtKB-ARBA"/>
</dbReference>
<sequence>MAGTNRLNPPGSGSSEYSRSVISRYWPIYFPRQDFNAASDEHLQDIRSLAAYLKTRPEAFLMEPTGPCLFDYSIMAQSTPVPDFVQRVRDEPEHILRCLGVAVCLVINEEYGSTSEYLIGNQKLPVHLLYHEPLTHMKHLKSSLVGKLVTVRGTVVRTSTVKPLLVEAEFVCSKCGRPQLVKIVEGKYEMPSKCLTAGCKNRVFDVNRKVGSGTRAIDWQQIRIQEKINDDPKDPGRVPRSIDAELVSDLVDTVVPGDVVTCTGIVKVTMSDEGKGKARANSLYILYIDAVSLSKVGGGGGGEEDADEPGTSAAFPGRLSLSRDGGKTGAETESSATKDGISFSAKDYQFIHKVFQEPMLFRLLVHSFCPGIFGHEMVKAGIILALFGARKRQSTDRSSMAIRSDSHVLVVGDPGLGKSQMLSAVGQIAPRGVYVCGTSGISSSGLTVTLVKEAGSGDFALEAGALVLSDMGCCAIDEFDKIGSEHSALLEAMEQQSISIAKGGLVCSLPARTSVIAAANPAGGHYNKAKTVSENLKINSALLSRFDLVFILLDSPDAEMDRFLSEHVMALHSGSKAAGPTAASTSSCSQYSQPQPQPQASGSQNPASERTGARSLKEQLILRAGETIDPLPAGLLRKYVAYARKYVHPRLSAEATQKLKEFYLELRKSHRAIDSTPITTRQLEALVRLAEARARAELRVVVSKEDAEDVIEIMRYSLFQTYEDEDGFMDFGRSQMGTGASNTNELKRFVAKLHRISEDTYNNMFTYSMLLTIASDMGLRFTNFNDVIDKLNNQNYLIKKAHKTYQLCTF</sequence>
<evidence type="ECO:0000256" key="2">
    <source>
        <dbReference type="ARBA" id="ARBA00008010"/>
    </source>
</evidence>
<dbReference type="InterPro" id="IPR003593">
    <property type="entry name" value="AAA+_ATPase"/>
</dbReference>
<dbReference type="InterPro" id="IPR033762">
    <property type="entry name" value="MCM_OB"/>
</dbReference>
<keyword evidence="6" id="KW-0378">Hydrolase</keyword>
<dbReference type="InterPro" id="IPR027417">
    <property type="entry name" value="P-loop_NTPase"/>
</dbReference>
<evidence type="ECO:0000256" key="10">
    <source>
        <dbReference type="ARBA" id="ARBA00023242"/>
    </source>
</evidence>
<dbReference type="SUPFAM" id="SSF50249">
    <property type="entry name" value="Nucleic acid-binding proteins"/>
    <property type="match status" value="1"/>
</dbReference>
<dbReference type="InterPro" id="IPR056875">
    <property type="entry name" value="MCM8/REC_WHD"/>
</dbReference>
<feature type="region of interest" description="Disordered" evidence="13">
    <location>
        <begin position="298"/>
        <end position="336"/>
    </location>
</feature>
<feature type="compositionally biased region" description="Low complexity" evidence="13">
    <location>
        <begin position="582"/>
        <end position="608"/>
    </location>
</feature>
<feature type="region of interest" description="Disordered" evidence="13">
    <location>
        <begin position="579"/>
        <end position="612"/>
    </location>
</feature>
<protein>
    <recommendedName>
        <fullName evidence="3">DNA helicase</fullName>
        <ecNumber evidence="3">3.6.4.12</ecNumber>
    </recommendedName>
    <alternativeName>
        <fullName evidence="11">Minichromosome maintenance 8</fullName>
    </alternativeName>
</protein>
<dbReference type="EC" id="3.6.4.12" evidence="3"/>
<evidence type="ECO:0000259" key="14">
    <source>
        <dbReference type="PROSITE" id="PS50051"/>
    </source>
</evidence>
<evidence type="ECO:0000256" key="3">
    <source>
        <dbReference type="ARBA" id="ARBA00012551"/>
    </source>
</evidence>
<evidence type="ECO:0000256" key="6">
    <source>
        <dbReference type="ARBA" id="ARBA00022801"/>
    </source>
</evidence>
<dbReference type="GO" id="GO:0017116">
    <property type="term" value="F:single-stranded DNA helicase activity"/>
    <property type="evidence" value="ECO:0007669"/>
    <property type="project" value="TreeGrafter"/>
</dbReference>
<dbReference type="GO" id="GO:0006310">
    <property type="term" value="P:DNA recombination"/>
    <property type="evidence" value="ECO:0007669"/>
    <property type="project" value="UniProtKB-ARBA"/>
</dbReference>
<dbReference type="SUPFAM" id="SSF52540">
    <property type="entry name" value="P-loop containing nucleoside triphosphate hydrolases"/>
    <property type="match status" value="1"/>
</dbReference>
<keyword evidence="8 12" id="KW-0067">ATP-binding</keyword>
<dbReference type="InterPro" id="IPR012340">
    <property type="entry name" value="NA-bd_OB-fold"/>
</dbReference>
<keyword evidence="4" id="KW-0235">DNA replication</keyword>
<evidence type="ECO:0000256" key="4">
    <source>
        <dbReference type="ARBA" id="ARBA00022705"/>
    </source>
</evidence>
<evidence type="ECO:0000256" key="7">
    <source>
        <dbReference type="ARBA" id="ARBA00022806"/>
    </source>
</evidence>
<dbReference type="Pfam" id="PF17855">
    <property type="entry name" value="MCM_lid"/>
    <property type="match status" value="1"/>
</dbReference>
<comment type="caution">
    <text evidence="15">The sequence shown here is derived from an EMBL/GenBank/DDBJ whole genome shotgun (WGS) entry which is preliminary data.</text>
</comment>
<evidence type="ECO:0000256" key="1">
    <source>
        <dbReference type="ARBA" id="ARBA00004123"/>
    </source>
</evidence>